<feature type="transmembrane region" description="Helical" evidence="1">
    <location>
        <begin position="6"/>
        <end position="28"/>
    </location>
</feature>
<proteinExistence type="predicted"/>
<gene>
    <name evidence="2" type="ORF">GH984_02785</name>
</gene>
<dbReference type="Proteomes" id="UP000433788">
    <property type="component" value="Unassembled WGS sequence"/>
</dbReference>
<comment type="caution">
    <text evidence="2">The sequence shown here is derived from an EMBL/GenBank/DDBJ whole genome shotgun (WGS) entry which is preliminary data.</text>
</comment>
<evidence type="ECO:0000313" key="2">
    <source>
        <dbReference type="EMBL" id="MRH77624.1"/>
    </source>
</evidence>
<evidence type="ECO:0000256" key="1">
    <source>
        <dbReference type="SAM" id="Phobius"/>
    </source>
</evidence>
<evidence type="ECO:0000313" key="3">
    <source>
        <dbReference type="Proteomes" id="UP000433788"/>
    </source>
</evidence>
<feature type="transmembrane region" description="Helical" evidence="1">
    <location>
        <begin position="49"/>
        <end position="73"/>
    </location>
</feature>
<keyword evidence="1" id="KW-1133">Transmembrane helix</keyword>
<organism evidence="2 3">
    <name type="scientific">Spiribacter salilacus</name>
    <dbReference type="NCBI Taxonomy" id="2664894"/>
    <lineage>
        <taxon>Bacteria</taxon>
        <taxon>Pseudomonadati</taxon>
        <taxon>Pseudomonadota</taxon>
        <taxon>Gammaproteobacteria</taxon>
        <taxon>Chromatiales</taxon>
        <taxon>Ectothiorhodospiraceae</taxon>
        <taxon>Spiribacter</taxon>
    </lineage>
</organism>
<dbReference type="RefSeq" id="WP_153718660.1">
    <property type="nucleotide sequence ID" value="NZ_WJPP01000001.1"/>
</dbReference>
<keyword evidence="1" id="KW-0472">Membrane</keyword>
<keyword evidence="3" id="KW-1185">Reference proteome</keyword>
<reference evidence="2 3" key="1">
    <citation type="submission" date="2019-11" db="EMBL/GenBank/DDBJ databases">
        <authorList>
            <person name="Zhang X.Y."/>
        </authorList>
    </citation>
    <scope>NUCLEOTIDE SEQUENCE [LARGE SCALE GENOMIC DNA]</scope>
    <source>
        <strain evidence="2 3">C176</strain>
    </source>
</reference>
<protein>
    <submittedName>
        <fullName evidence="2">Uncharacterized protein</fullName>
    </submittedName>
</protein>
<sequence>MTDEGILLIVGALLFIFIALPIALWLITRTLFGAAFLFAYAGEQGFIGFAVYIACWVFMFPVMLIVSLIVGILNNSKNA</sequence>
<dbReference type="EMBL" id="WJPP01000001">
    <property type="protein sequence ID" value="MRH77624.1"/>
    <property type="molecule type" value="Genomic_DNA"/>
</dbReference>
<keyword evidence="1" id="KW-0812">Transmembrane</keyword>
<name>A0A6N7QY65_9GAMM</name>
<dbReference type="AlphaFoldDB" id="A0A6N7QY65"/>
<accession>A0A6N7QY65</accession>